<dbReference type="GO" id="GO:0030261">
    <property type="term" value="P:chromosome condensation"/>
    <property type="evidence" value="ECO:0007669"/>
    <property type="project" value="UniProtKB-UniRule"/>
</dbReference>
<evidence type="ECO:0000256" key="1">
    <source>
        <dbReference type="ARBA" id="ARBA00022490"/>
    </source>
</evidence>
<proteinExistence type="inferred from homology"/>
<dbReference type="InterPro" id="IPR023522">
    <property type="entry name" value="Chrosome_anchoring_RacA"/>
</dbReference>
<feature type="coiled-coil region" evidence="8">
    <location>
        <begin position="78"/>
        <end position="138"/>
    </location>
</feature>
<name>A0A5D4RGB1_9BACI</name>
<reference evidence="10 11" key="1">
    <citation type="submission" date="2019-08" db="EMBL/GenBank/DDBJ databases">
        <title>Bacillus genomes from the desert of Cuatro Cienegas, Coahuila.</title>
        <authorList>
            <person name="Olmedo-Alvarez G."/>
        </authorList>
    </citation>
    <scope>NUCLEOTIDE SEQUENCE [LARGE SCALE GENOMIC DNA]</scope>
    <source>
        <strain evidence="10 11">CH446_14T</strain>
    </source>
</reference>
<keyword evidence="1 8" id="KW-0963">Cytoplasm</keyword>
<keyword evidence="3 8" id="KW-0159">Chromosome partition</keyword>
<evidence type="ECO:0000259" key="9">
    <source>
        <dbReference type="Pfam" id="PF13411"/>
    </source>
</evidence>
<evidence type="ECO:0000256" key="2">
    <source>
        <dbReference type="ARBA" id="ARBA00022618"/>
    </source>
</evidence>
<dbReference type="HAMAP" id="MF_01170">
    <property type="entry name" value="RacA"/>
    <property type="match status" value="1"/>
</dbReference>
<evidence type="ECO:0000256" key="7">
    <source>
        <dbReference type="ARBA" id="ARBA00023306"/>
    </source>
</evidence>
<evidence type="ECO:0000313" key="10">
    <source>
        <dbReference type="EMBL" id="TYS49341.1"/>
    </source>
</evidence>
<comment type="caution">
    <text evidence="10">The sequence shown here is derived from an EMBL/GenBank/DDBJ whole genome shotgun (WGS) entry which is preliminary data.</text>
</comment>
<comment type="function">
    <text evidence="8">Required for the formation of axial filaments and for anchoring the origin regions at the cell poles in sporulating cells, thus ensuring proper chromosome segregation in the prespore. Binds in a dispersed manner throughout the chromosome but preferentially to sites clustered in the origin portion of the chromosome, causing condensation of the chromosome and its remodeling into an elongated, anchored structure.</text>
</comment>
<comment type="similarity">
    <text evidence="8">Belongs to the RacA family.</text>
</comment>
<protein>
    <recommendedName>
        <fullName evidence="8">Chromosome-anchoring protein RacA</fullName>
    </recommendedName>
</protein>
<dbReference type="GO" id="GO:0007059">
    <property type="term" value="P:chromosome segregation"/>
    <property type="evidence" value="ECO:0007669"/>
    <property type="project" value="UniProtKB-UniRule"/>
</dbReference>
<keyword evidence="6 8" id="KW-0238">DNA-binding</keyword>
<dbReference type="InterPro" id="IPR009061">
    <property type="entry name" value="DNA-bd_dom_put_sf"/>
</dbReference>
<dbReference type="GO" id="GO:0008356">
    <property type="term" value="P:asymmetric cell division"/>
    <property type="evidence" value="ECO:0007669"/>
    <property type="project" value="UniProtKB-UniRule"/>
</dbReference>
<evidence type="ECO:0000256" key="3">
    <source>
        <dbReference type="ARBA" id="ARBA00022829"/>
    </source>
</evidence>
<evidence type="ECO:0000256" key="6">
    <source>
        <dbReference type="ARBA" id="ARBA00023125"/>
    </source>
</evidence>
<keyword evidence="4 8" id="KW-0749">Sporulation</keyword>
<dbReference type="SUPFAM" id="SSF46955">
    <property type="entry name" value="Putative DNA-binding domain"/>
    <property type="match status" value="1"/>
</dbReference>
<dbReference type="InterPro" id="IPR000551">
    <property type="entry name" value="MerR-type_HTH_dom"/>
</dbReference>
<evidence type="ECO:0000256" key="5">
    <source>
        <dbReference type="ARBA" id="ARBA00023054"/>
    </source>
</evidence>
<feature type="domain" description="HTH merR-type" evidence="9">
    <location>
        <begin position="3"/>
        <end position="66"/>
    </location>
</feature>
<sequence>MNMNTNKAASSLGVSPSTIQRWVKQFGLEVGRNELGHYHFGEEHLEILKDIQSQIQNGALIHEVKLSVQKTPGMILQNEEHSVQIKKLEDKVSQLNSRLDSKADDVVSYQLLQHRREIEDLKTQLLQMAEKVAQLEASSQKAASDQLPVFDHPSIKRSWKKKNIISMLFGF</sequence>
<evidence type="ECO:0000256" key="4">
    <source>
        <dbReference type="ARBA" id="ARBA00022969"/>
    </source>
</evidence>
<dbReference type="GO" id="GO:0030435">
    <property type="term" value="P:sporulation resulting in formation of a cellular spore"/>
    <property type="evidence" value="ECO:0007669"/>
    <property type="project" value="UniProtKB-UniRule"/>
</dbReference>
<dbReference type="EMBL" id="VTER01000004">
    <property type="protein sequence ID" value="TYS49341.1"/>
    <property type="molecule type" value="Genomic_DNA"/>
</dbReference>
<dbReference type="Gene3D" id="1.10.1660.10">
    <property type="match status" value="1"/>
</dbReference>
<dbReference type="AlphaFoldDB" id="A0A5D4RGB1"/>
<dbReference type="GO" id="GO:0005737">
    <property type="term" value="C:cytoplasm"/>
    <property type="evidence" value="ECO:0007669"/>
    <property type="project" value="UniProtKB-SubCell"/>
</dbReference>
<accession>A0A5D4RGB1</accession>
<dbReference type="Proteomes" id="UP000322139">
    <property type="component" value="Unassembled WGS sequence"/>
</dbReference>
<feature type="DNA-binding region" description="H-T-H motif" evidence="8">
    <location>
        <begin position="5"/>
        <end position="25"/>
    </location>
</feature>
<dbReference type="Pfam" id="PF13411">
    <property type="entry name" value="MerR_1"/>
    <property type="match status" value="1"/>
</dbReference>
<evidence type="ECO:0000256" key="8">
    <source>
        <dbReference type="HAMAP-Rule" id="MF_01170"/>
    </source>
</evidence>
<dbReference type="GO" id="GO:0003690">
    <property type="term" value="F:double-stranded DNA binding"/>
    <property type="evidence" value="ECO:0007669"/>
    <property type="project" value="UniProtKB-UniRule"/>
</dbReference>
<gene>
    <name evidence="8" type="primary">racA</name>
    <name evidence="10" type="ORF">FZD51_09020</name>
</gene>
<dbReference type="CDD" id="cd04762">
    <property type="entry name" value="HTH_MerR-trunc"/>
    <property type="match status" value="1"/>
</dbReference>
<evidence type="ECO:0000313" key="11">
    <source>
        <dbReference type="Proteomes" id="UP000322139"/>
    </source>
</evidence>
<comment type="subcellular location">
    <subcellularLocation>
        <location evidence="8">Cytoplasm</location>
    </subcellularLocation>
    <text evidence="8">Localizes to cell poles and nucleoid.</text>
</comment>
<organism evidence="10 11">
    <name type="scientific">Bacillus infantis</name>
    <dbReference type="NCBI Taxonomy" id="324767"/>
    <lineage>
        <taxon>Bacteria</taxon>
        <taxon>Bacillati</taxon>
        <taxon>Bacillota</taxon>
        <taxon>Bacilli</taxon>
        <taxon>Bacillales</taxon>
        <taxon>Bacillaceae</taxon>
        <taxon>Bacillus</taxon>
    </lineage>
</organism>
<keyword evidence="7 8" id="KW-0131">Cell cycle</keyword>
<dbReference type="GO" id="GO:0006355">
    <property type="term" value="P:regulation of DNA-templated transcription"/>
    <property type="evidence" value="ECO:0007669"/>
    <property type="project" value="InterPro"/>
</dbReference>
<keyword evidence="5 8" id="KW-0175">Coiled coil</keyword>
<keyword evidence="2 8" id="KW-0132">Cell division</keyword>